<dbReference type="InterPro" id="IPR000120">
    <property type="entry name" value="Amidase"/>
</dbReference>
<accession>A0ABU6F8B6</accession>
<organism evidence="3 4">
    <name type="scientific">Streptomyces endophyticus</name>
    <dbReference type="NCBI Taxonomy" id="714166"/>
    <lineage>
        <taxon>Bacteria</taxon>
        <taxon>Bacillati</taxon>
        <taxon>Actinomycetota</taxon>
        <taxon>Actinomycetes</taxon>
        <taxon>Kitasatosporales</taxon>
        <taxon>Streptomycetaceae</taxon>
        <taxon>Streptomyces</taxon>
    </lineage>
</organism>
<dbReference type="Pfam" id="PF01425">
    <property type="entry name" value="Amidase"/>
    <property type="match status" value="1"/>
</dbReference>
<evidence type="ECO:0000313" key="4">
    <source>
        <dbReference type="Proteomes" id="UP001354931"/>
    </source>
</evidence>
<feature type="domain" description="Amidase" evidence="2">
    <location>
        <begin position="33"/>
        <end position="462"/>
    </location>
</feature>
<dbReference type="PANTHER" id="PTHR11895:SF7">
    <property type="entry name" value="GLUTAMYL-TRNA(GLN) AMIDOTRANSFERASE SUBUNIT A, MITOCHONDRIAL"/>
    <property type="match status" value="1"/>
</dbReference>
<dbReference type="SUPFAM" id="SSF75304">
    <property type="entry name" value="Amidase signature (AS) enzymes"/>
    <property type="match status" value="1"/>
</dbReference>
<comment type="caution">
    <text evidence="3">The sequence shown here is derived from an EMBL/GenBank/DDBJ whole genome shotgun (WGS) entry which is preliminary data.</text>
</comment>
<keyword evidence="4" id="KW-1185">Reference proteome</keyword>
<evidence type="ECO:0000256" key="1">
    <source>
        <dbReference type="ARBA" id="ARBA00009199"/>
    </source>
</evidence>
<evidence type="ECO:0000259" key="2">
    <source>
        <dbReference type="Pfam" id="PF01425"/>
    </source>
</evidence>
<reference evidence="3 4" key="1">
    <citation type="submission" date="2022-10" db="EMBL/GenBank/DDBJ databases">
        <authorList>
            <person name="Xie J."/>
            <person name="Shen N."/>
        </authorList>
    </citation>
    <scope>NUCLEOTIDE SEQUENCE [LARGE SCALE GENOMIC DNA]</scope>
    <source>
        <strain evidence="3 4">YIM65594</strain>
    </source>
</reference>
<sequence length="486" mass="51461">MSENTSTATDDLAYLTATEARALFEKRELSPVELLEAVATRAERAEGAVNAFTEQLRDEARAQAREAEARFLGKGGGAPRPLEGIPVATKEKHAIEGRSLTEGSLARQGQIADFTAPVIERIQQAGGIIHARTATPEFSAHGHTVTKLWGTTRNPWNRAFSPGGSSGGSGAALAAGTTTLASGSDIGGSTRMPAALNGVVGFKAPYGRVPGVAPLSADFYRGDGPMARSVDDTITFQNVLAGPDPRDHTSLRPKLELPYAFESLKGTRIGLSVTLGDYDVHPEVEAAVRASAAALAEAGAEIVEIELPWKRAETRAAAHAHFKQIFGQLLAETDAAHHDDLTPYVQDFVTAVSGPDVPTFLDGLRIETRMQRELAESMAGCTALLAPTTAVPGWGADSWLTEPYSYQGHTPGEVLYDLALTVPFNIANRCPVLSVPTGIHAQGTGLPIGAQIIGHTYDDAAVFRVGKALETLRPWAYDTAATRPVL</sequence>
<dbReference type="Proteomes" id="UP001354931">
    <property type="component" value="Unassembled WGS sequence"/>
</dbReference>
<comment type="similarity">
    <text evidence="1">Belongs to the amidase family.</text>
</comment>
<gene>
    <name evidence="3" type="ORF">OKJ99_22495</name>
</gene>
<dbReference type="EMBL" id="JAOZYC010000130">
    <property type="protein sequence ID" value="MEB8340268.1"/>
    <property type="molecule type" value="Genomic_DNA"/>
</dbReference>
<evidence type="ECO:0000313" key="3">
    <source>
        <dbReference type="EMBL" id="MEB8340268.1"/>
    </source>
</evidence>
<protein>
    <submittedName>
        <fullName evidence="3">Amidase</fullName>
    </submittedName>
</protein>
<dbReference type="PANTHER" id="PTHR11895">
    <property type="entry name" value="TRANSAMIDASE"/>
    <property type="match status" value="1"/>
</dbReference>
<dbReference type="RefSeq" id="WP_326019058.1">
    <property type="nucleotide sequence ID" value="NZ_JAOZYC010000130.1"/>
</dbReference>
<dbReference type="Gene3D" id="3.90.1300.10">
    <property type="entry name" value="Amidase signature (AS) domain"/>
    <property type="match status" value="1"/>
</dbReference>
<proteinExistence type="inferred from homology"/>
<name>A0ABU6F8B6_9ACTN</name>
<dbReference type="InterPro" id="IPR036928">
    <property type="entry name" value="AS_sf"/>
</dbReference>
<dbReference type="InterPro" id="IPR023631">
    <property type="entry name" value="Amidase_dom"/>
</dbReference>